<dbReference type="STRING" id="1656094.BFC18_20240"/>
<feature type="transmembrane region" description="Helical" evidence="5">
    <location>
        <begin position="13"/>
        <end position="31"/>
    </location>
</feature>
<dbReference type="EMBL" id="MDHN01000041">
    <property type="protein sequence ID" value="OFC69273.1"/>
    <property type="molecule type" value="Genomic_DNA"/>
</dbReference>
<comment type="caution">
    <text evidence="6">The sequence shown here is derived from an EMBL/GenBank/DDBJ whole genome shotgun (WGS) entry which is preliminary data.</text>
</comment>
<feature type="transmembrane region" description="Helical" evidence="5">
    <location>
        <begin position="67"/>
        <end position="88"/>
    </location>
</feature>
<dbReference type="InterPro" id="IPR007300">
    <property type="entry name" value="CidB/LrgB"/>
</dbReference>
<evidence type="ECO:0000256" key="2">
    <source>
        <dbReference type="ARBA" id="ARBA00022692"/>
    </source>
</evidence>
<dbReference type="PANTHER" id="PTHR30249:SF0">
    <property type="entry name" value="PLASTIDAL GLYCOLATE_GLYCERATE TRANSLOCATOR 1, CHLOROPLASTIC"/>
    <property type="match status" value="1"/>
</dbReference>
<keyword evidence="2 5" id="KW-0812">Transmembrane</keyword>
<dbReference type="GO" id="GO:0016020">
    <property type="term" value="C:membrane"/>
    <property type="evidence" value="ECO:0007669"/>
    <property type="project" value="UniProtKB-SubCell"/>
</dbReference>
<dbReference type="OrthoDB" id="9811701at2"/>
<gene>
    <name evidence="6" type="ORF">BFC18_20240</name>
</gene>
<sequence length="236" mass="24933">MVSLTELSFSWQGGLWILLTVIAYLLALNIGRRTKGNPLANPVLVTAVLVGVMLMVSGTSAREYQQFAGLVHWLLGPATVALAIPMYAQWEKIRELGWRLVASVFIAGVIAPLTAWFTVWYFDAPTALQMTMLAKSITTPLAMEATAHIGGIPALAAVFVIATGIVGAVIAPVMYKLLNVTLPQAQGMALGAVCHAVGTAKALQMSERTGALATLGLCLNGIMTAIILPLLFSSIS</sequence>
<evidence type="ECO:0008006" key="8">
    <source>
        <dbReference type="Google" id="ProtNLM"/>
    </source>
</evidence>
<proteinExistence type="predicted"/>
<accession>A0A1E7Z6V3</accession>
<organism evidence="6 7">
    <name type="scientific">Alteromonas confluentis</name>
    <dbReference type="NCBI Taxonomy" id="1656094"/>
    <lineage>
        <taxon>Bacteria</taxon>
        <taxon>Pseudomonadati</taxon>
        <taxon>Pseudomonadota</taxon>
        <taxon>Gammaproteobacteria</taxon>
        <taxon>Alteromonadales</taxon>
        <taxon>Alteromonadaceae</taxon>
        <taxon>Alteromonas/Salinimonas group</taxon>
        <taxon>Alteromonas</taxon>
    </lineage>
</organism>
<feature type="transmembrane region" description="Helical" evidence="5">
    <location>
        <begin position="43"/>
        <end position="61"/>
    </location>
</feature>
<dbReference type="Proteomes" id="UP000175691">
    <property type="component" value="Unassembled WGS sequence"/>
</dbReference>
<dbReference type="AlphaFoldDB" id="A0A1E7Z6V3"/>
<evidence type="ECO:0000256" key="4">
    <source>
        <dbReference type="ARBA" id="ARBA00023136"/>
    </source>
</evidence>
<reference evidence="6 7" key="1">
    <citation type="submission" date="2016-08" db="EMBL/GenBank/DDBJ databases">
        <authorList>
            <person name="Seilhamer J.J."/>
        </authorList>
    </citation>
    <scope>NUCLEOTIDE SEQUENCE [LARGE SCALE GENOMIC DNA]</scope>
    <source>
        <strain evidence="6 7">KCTC 42603</strain>
    </source>
</reference>
<keyword evidence="3 5" id="KW-1133">Transmembrane helix</keyword>
<evidence type="ECO:0000256" key="1">
    <source>
        <dbReference type="ARBA" id="ARBA00004141"/>
    </source>
</evidence>
<keyword evidence="7" id="KW-1185">Reference proteome</keyword>
<evidence type="ECO:0000313" key="6">
    <source>
        <dbReference type="EMBL" id="OFC69273.1"/>
    </source>
</evidence>
<dbReference type="PANTHER" id="PTHR30249">
    <property type="entry name" value="PUTATIVE SEROTONIN TRANSPORTER"/>
    <property type="match status" value="1"/>
</dbReference>
<evidence type="ECO:0000313" key="7">
    <source>
        <dbReference type="Proteomes" id="UP000175691"/>
    </source>
</evidence>
<feature type="transmembrane region" description="Helical" evidence="5">
    <location>
        <begin position="100"/>
        <end position="122"/>
    </location>
</feature>
<name>A0A1E7Z6V3_9ALTE</name>
<comment type="subcellular location">
    <subcellularLocation>
        <location evidence="1">Membrane</location>
        <topology evidence="1">Multi-pass membrane protein</topology>
    </subcellularLocation>
</comment>
<evidence type="ECO:0000256" key="5">
    <source>
        <dbReference type="SAM" id="Phobius"/>
    </source>
</evidence>
<feature type="transmembrane region" description="Helical" evidence="5">
    <location>
        <begin position="211"/>
        <end position="232"/>
    </location>
</feature>
<dbReference type="Pfam" id="PF04172">
    <property type="entry name" value="LrgB"/>
    <property type="match status" value="1"/>
</dbReference>
<protein>
    <recommendedName>
        <fullName evidence="8">LrgB family protein</fullName>
    </recommendedName>
</protein>
<feature type="transmembrane region" description="Helical" evidence="5">
    <location>
        <begin position="152"/>
        <end position="175"/>
    </location>
</feature>
<evidence type="ECO:0000256" key="3">
    <source>
        <dbReference type="ARBA" id="ARBA00022989"/>
    </source>
</evidence>
<keyword evidence="4 5" id="KW-0472">Membrane</keyword>